<name>X1CHE4_9ZZZZ</name>
<dbReference type="AlphaFoldDB" id="X1CHE4"/>
<evidence type="ECO:0000313" key="1">
    <source>
        <dbReference type="EMBL" id="GAG92492.1"/>
    </source>
</evidence>
<proteinExistence type="predicted"/>
<protein>
    <submittedName>
        <fullName evidence="1">Uncharacterized protein</fullName>
    </submittedName>
</protein>
<sequence length="140" mass="16584">MKEEKNKLTKEDVLDVLIDNYPIEDLVYYLTTKFYKTQPKNKDVKCITCGKAIYTHTSISRTELLHLVELAYQHRFNNHDWVKYDEVTRLTKLHWDSNCTKSTQLEHFGVLETSTNMKKTNAIEVEEVKGWLPKVNSKRF</sequence>
<gene>
    <name evidence="1" type="ORF">S01H4_44606</name>
</gene>
<accession>X1CHE4</accession>
<dbReference type="EMBL" id="BART01024750">
    <property type="protein sequence ID" value="GAG92492.1"/>
    <property type="molecule type" value="Genomic_DNA"/>
</dbReference>
<comment type="caution">
    <text evidence="1">The sequence shown here is derived from an EMBL/GenBank/DDBJ whole genome shotgun (WGS) entry which is preliminary data.</text>
</comment>
<organism evidence="1">
    <name type="scientific">marine sediment metagenome</name>
    <dbReference type="NCBI Taxonomy" id="412755"/>
    <lineage>
        <taxon>unclassified sequences</taxon>
        <taxon>metagenomes</taxon>
        <taxon>ecological metagenomes</taxon>
    </lineage>
</organism>
<reference evidence="1" key="1">
    <citation type="journal article" date="2014" name="Front. Microbiol.">
        <title>High frequency of phylogenetically diverse reductive dehalogenase-homologous genes in deep subseafloor sedimentary metagenomes.</title>
        <authorList>
            <person name="Kawai M."/>
            <person name="Futagami T."/>
            <person name="Toyoda A."/>
            <person name="Takaki Y."/>
            <person name="Nishi S."/>
            <person name="Hori S."/>
            <person name="Arai W."/>
            <person name="Tsubouchi T."/>
            <person name="Morono Y."/>
            <person name="Uchiyama I."/>
            <person name="Ito T."/>
            <person name="Fujiyama A."/>
            <person name="Inagaki F."/>
            <person name="Takami H."/>
        </authorList>
    </citation>
    <scope>NUCLEOTIDE SEQUENCE</scope>
    <source>
        <strain evidence="1">Expedition CK06-06</strain>
    </source>
</reference>